<keyword evidence="1" id="KW-0812">Transmembrane</keyword>
<dbReference type="Proteomes" id="UP001431776">
    <property type="component" value="Unassembled WGS sequence"/>
</dbReference>
<dbReference type="Gene3D" id="3.30.700.10">
    <property type="entry name" value="Glycoprotein, Type 4 Pilin"/>
    <property type="match status" value="1"/>
</dbReference>
<proteinExistence type="predicted"/>
<feature type="non-terminal residue" evidence="2">
    <location>
        <position position="185"/>
    </location>
</feature>
<name>A0AAW6U347_9BACT</name>
<dbReference type="Pfam" id="PF07963">
    <property type="entry name" value="N_methyl"/>
    <property type="match status" value="1"/>
</dbReference>
<keyword evidence="1" id="KW-1133">Transmembrane helix</keyword>
<dbReference type="SUPFAM" id="SSF54523">
    <property type="entry name" value="Pili subunits"/>
    <property type="match status" value="1"/>
</dbReference>
<dbReference type="NCBIfam" id="TIGR02532">
    <property type="entry name" value="IV_pilin_GFxxxE"/>
    <property type="match status" value="1"/>
</dbReference>
<reference evidence="2" key="1">
    <citation type="submission" date="2023-05" db="EMBL/GenBank/DDBJ databases">
        <title>Anaerotaeda fermentans gen. nov., sp. nov., a novel anaerobic planctomycete of the new family within the order Sedimentisphaerales isolated from Taman Peninsula, Russia.</title>
        <authorList>
            <person name="Khomyakova M.A."/>
            <person name="Merkel A.Y."/>
            <person name="Slobodkin A.I."/>
        </authorList>
    </citation>
    <scope>NUCLEOTIDE SEQUENCE</scope>
    <source>
        <strain evidence="2">M17dextr</strain>
    </source>
</reference>
<dbReference type="InterPro" id="IPR045584">
    <property type="entry name" value="Pilin-like"/>
</dbReference>
<evidence type="ECO:0000313" key="2">
    <source>
        <dbReference type="EMBL" id="MDI6451280.1"/>
    </source>
</evidence>
<dbReference type="RefSeq" id="WP_349246688.1">
    <property type="nucleotide sequence ID" value="NZ_JASCXX010000032.1"/>
</dbReference>
<feature type="transmembrane region" description="Helical" evidence="1">
    <location>
        <begin position="28"/>
        <end position="49"/>
    </location>
</feature>
<comment type="caution">
    <text evidence="2">The sequence shown here is derived from an EMBL/GenBank/DDBJ whole genome shotgun (WGS) entry which is preliminary data.</text>
</comment>
<evidence type="ECO:0000313" key="3">
    <source>
        <dbReference type="Proteomes" id="UP001431776"/>
    </source>
</evidence>
<sequence length="185" mass="20530">MSERGRTSESVLVRATALDRRVRRRRRAFTLIELLVVIAIIAVLMAVLMPTLNRVREQGRRAVCLNHLKTLTLCWIMYADDNDDRIVNGEAHWAPTAEPEAPVPAAGPHAGERYWVGNDCASGFATGEQRPQETQMAAIRLGALFPYSKAEKVYRCPTGIRGEMRTYSTAYGMNGCFDAPGTFVG</sequence>
<keyword evidence="1" id="KW-0472">Membrane</keyword>
<gene>
    <name evidence="2" type="ORF">QJ522_19620</name>
</gene>
<dbReference type="AlphaFoldDB" id="A0AAW6U347"/>
<dbReference type="InterPro" id="IPR012902">
    <property type="entry name" value="N_methyl_site"/>
</dbReference>
<evidence type="ECO:0000256" key="1">
    <source>
        <dbReference type="SAM" id="Phobius"/>
    </source>
</evidence>
<protein>
    <submittedName>
        <fullName evidence="2">Type II secretion system protein</fullName>
    </submittedName>
</protein>
<keyword evidence="3" id="KW-1185">Reference proteome</keyword>
<accession>A0AAW6U347</accession>
<dbReference type="PANTHER" id="PTHR30093">
    <property type="entry name" value="GENERAL SECRETION PATHWAY PROTEIN G"/>
    <property type="match status" value="1"/>
</dbReference>
<dbReference type="EMBL" id="JASCXX010000032">
    <property type="protein sequence ID" value="MDI6451280.1"/>
    <property type="molecule type" value="Genomic_DNA"/>
</dbReference>
<organism evidence="2 3">
    <name type="scientific">Anaerobaca lacustris</name>
    <dbReference type="NCBI Taxonomy" id="3044600"/>
    <lineage>
        <taxon>Bacteria</taxon>
        <taxon>Pseudomonadati</taxon>
        <taxon>Planctomycetota</taxon>
        <taxon>Phycisphaerae</taxon>
        <taxon>Sedimentisphaerales</taxon>
        <taxon>Anaerobacaceae</taxon>
        <taxon>Anaerobaca</taxon>
    </lineage>
</organism>